<feature type="compositionally biased region" description="Basic and acidic residues" evidence="9">
    <location>
        <begin position="89"/>
        <end position="105"/>
    </location>
</feature>
<evidence type="ECO:0000259" key="10">
    <source>
        <dbReference type="PROSITE" id="PS51675"/>
    </source>
</evidence>
<dbReference type="Proteomes" id="UP001161017">
    <property type="component" value="Unassembled WGS sequence"/>
</dbReference>
<feature type="domain" description="SAM-dependent MTase TRM10-type" evidence="10">
    <location>
        <begin position="121"/>
        <end position="346"/>
    </location>
</feature>
<feature type="region of interest" description="Disordered" evidence="9">
    <location>
        <begin position="345"/>
        <end position="371"/>
    </location>
</feature>
<feature type="compositionally biased region" description="Basic and acidic residues" evidence="9">
    <location>
        <begin position="63"/>
        <end position="73"/>
    </location>
</feature>
<dbReference type="Gene3D" id="3.40.1280.30">
    <property type="match status" value="1"/>
</dbReference>
<comment type="caution">
    <text evidence="11">The sequence shown here is derived from an EMBL/GenBank/DDBJ whole genome shotgun (WGS) entry which is preliminary data.</text>
</comment>
<reference evidence="11" key="1">
    <citation type="journal article" date="2023" name="Genome Biol. Evol.">
        <title>First Whole Genome Sequence and Flow Cytometry Genome Size Data for the Lichen-Forming Fungus Ramalina farinacea (Ascomycota).</title>
        <authorList>
            <person name="Llewellyn T."/>
            <person name="Mian S."/>
            <person name="Hill R."/>
            <person name="Leitch I.J."/>
            <person name="Gaya E."/>
        </authorList>
    </citation>
    <scope>NUCLEOTIDE SEQUENCE</scope>
    <source>
        <strain evidence="11">LIQ254RAFAR</strain>
    </source>
</reference>
<proteinExistence type="predicted"/>
<keyword evidence="4 11" id="KW-0808">Transferase</keyword>
<dbReference type="PANTHER" id="PTHR13563:SF13">
    <property type="entry name" value="TRNA METHYLTRANSFERASE 10 HOMOLOG A"/>
    <property type="match status" value="1"/>
</dbReference>
<sequence>MLVFLRRSSFIFKFLNYLRSDFFAQRALRVDVKTSVAVRMSSQNGEDMAPAPLSKNQQKKLKRDQQWEAGREARKAKRKEKFKAKKAQKRAEQTLRSKSELDGDETIPHAEVAEQQADAITPKPTARQHIRLPITFLLDCGFDDLMTLPEIKSLGSQITRCYSDNHKAPYQAHLSICSFGGRLKERFDGLLAGSHNSWRGVHFLQEGFSDAARKAETWMLDDNGGTLAGAFAGLEGSQAGMETAKAGREVVYLTSDSPNTLTELQPYSTYIIGGFVDRNRHKGISYKRALDENVRTAKLPIGEYMEMTSRAVLATNHVHESMLRWLELGDWGKAFVQVIPKRKGGTARETAQEQGNLESDNQDNGDTTEHE</sequence>
<dbReference type="GO" id="GO:0052905">
    <property type="term" value="F:tRNA (guanosine(9)-N1)-methyltransferase activity"/>
    <property type="evidence" value="ECO:0007669"/>
    <property type="project" value="UniProtKB-EC"/>
</dbReference>
<feature type="region of interest" description="Disordered" evidence="9">
    <location>
        <begin position="41"/>
        <end position="105"/>
    </location>
</feature>
<dbReference type="GO" id="GO:0002939">
    <property type="term" value="P:tRNA N1-guanine methylation"/>
    <property type="evidence" value="ECO:0007669"/>
    <property type="project" value="TreeGrafter"/>
</dbReference>
<feature type="compositionally biased region" description="Basic residues" evidence="9">
    <location>
        <begin position="74"/>
        <end position="88"/>
    </location>
</feature>
<dbReference type="EC" id="2.1.1.221" evidence="1"/>
<feature type="compositionally biased region" description="Polar residues" evidence="9">
    <location>
        <begin position="352"/>
        <end position="365"/>
    </location>
</feature>
<dbReference type="EMBL" id="JAPUFD010000001">
    <property type="protein sequence ID" value="MDI1485117.1"/>
    <property type="molecule type" value="Genomic_DNA"/>
</dbReference>
<gene>
    <name evidence="11" type="primary">TRM10</name>
    <name evidence="11" type="ORF">OHK93_000252</name>
</gene>
<organism evidence="11 12">
    <name type="scientific">Ramalina farinacea</name>
    <dbReference type="NCBI Taxonomy" id="258253"/>
    <lineage>
        <taxon>Eukaryota</taxon>
        <taxon>Fungi</taxon>
        <taxon>Dikarya</taxon>
        <taxon>Ascomycota</taxon>
        <taxon>Pezizomycotina</taxon>
        <taxon>Lecanoromycetes</taxon>
        <taxon>OSLEUM clade</taxon>
        <taxon>Lecanoromycetidae</taxon>
        <taxon>Lecanorales</taxon>
        <taxon>Lecanorineae</taxon>
        <taxon>Ramalinaceae</taxon>
        <taxon>Ramalina</taxon>
    </lineage>
</organism>
<evidence type="ECO:0000256" key="1">
    <source>
        <dbReference type="ARBA" id="ARBA00012797"/>
    </source>
</evidence>
<evidence type="ECO:0000256" key="7">
    <source>
        <dbReference type="ARBA" id="ARBA00032166"/>
    </source>
</evidence>
<dbReference type="CDD" id="cd18089">
    <property type="entry name" value="SPOUT_Trm10-like"/>
    <property type="match status" value="1"/>
</dbReference>
<evidence type="ECO:0000313" key="11">
    <source>
        <dbReference type="EMBL" id="MDI1485117.1"/>
    </source>
</evidence>
<keyword evidence="5" id="KW-0949">S-adenosyl-L-methionine</keyword>
<dbReference type="PANTHER" id="PTHR13563">
    <property type="entry name" value="TRNA (GUANINE-9-) METHYLTRANSFERASE"/>
    <property type="match status" value="1"/>
</dbReference>
<evidence type="ECO:0000313" key="12">
    <source>
        <dbReference type="Proteomes" id="UP001161017"/>
    </source>
</evidence>
<evidence type="ECO:0000256" key="3">
    <source>
        <dbReference type="ARBA" id="ARBA00022603"/>
    </source>
</evidence>
<evidence type="ECO:0000256" key="8">
    <source>
        <dbReference type="ARBA" id="ARBA00048434"/>
    </source>
</evidence>
<evidence type="ECO:0000256" key="4">
    <source>
        <dbReference type="ARBA" id="ARBA00022679"/>
    </source>
</evidence>
<name>A0AA43TUW8_9LECA</name>
<dbReference type="InterPro" id="IPR007356">
    <property type="entry name" value="tRNA_m1G_MeTrfase_euk"/>
</dbReference>
<protein>
    <recommendedName>
        <fullName evidence="2">tRNA (guanine(9)-N1)-methyltransferase</fullName>
        <ecNumber evidence="1">2.1.1.221</ecNumber>
    </recommendedName>
    <alternativeName>
        <fullName evidence="7">tRNA methyltransferase 10</fullName>
    </alternativeName>
    <alternativeName>
        <fullName evidence="6">tRNA(m1G9)-methyltransferase</fullName>
    </alternativeName>
</protein>
<keyword evidence="12" id="KW-1185">Reference proteome</keyword>
<keyword evidence="3 11" id="KW-0489">Methyltransferase</keyword>
<dbReference type="GO" id="GO:0000049">
    <property type="term" value="F:tRNA binding"/>
    <property type="evidence" value="ECO:0007669"/>
    <property type="project" value="TreeGrafter"/>
</dbReference>
<evidence type="ECO:0000256" key="2">
    <source>
        <dbReference type="ARBA" id="ARBA00020451"/>
    </source>
</evidence>
<dbReference type="InterPro" id="IPR038459">
    <property type="entry name" value="MT_TRM10-typ_sf"/>
</dbReference>
<dbReference type="PROSITE" id="PS51675">
    <property type="entry name" value="SAM_MT_TRM10"/>
    <property type="match status" value="1"/>
</dbReference>
<dbReference type="GO" id="GO:0005634">
    <property type="term" value="C:nucleus"/>
    <property type="evidence" value="ECO:0007669"/>
    <property type="project" value="TreeGrafter"/>
</dbReference>
<evidence type="ECO:0000256" key="6">
    <source>
        <dbReference type="ARBA" id="ARBA00031792"/>
    </source>
</evidence>
<evidence type="ECO:0000256" key="9">
    <source>
        <dbReference type="SAM" id="MobiDB-lite"/>
    </source>
</evidence>
<comment type="catalytic activity">
    <reaction evidence="8">
        <text>guanosine(9) in tRNA + S-adenosyl-L-methionine = N(1)-methylguanosine(9) in tRNA + S-adenosyl-L-homocysteine + H(+)</text>
        <dbReference type="Rhea" id="RHEA:43156"/>
        <dbReference type="Rhea" id="RHEA-COMP:10367"/>
        <dbReference type="Rhea" id="RHEA-COMP:10368"/>
        <dbReference type="ChEBI" id="CHEBI:15378"/>
        <dbReference type="ChEBI" id="CHEBI:57856"/>
        <dbReference type="ChEBI" id="CHEBI:59789"/>
        <dbReference type="ChEBI" id="CHEBI:73542"/>
        <dbReference type="ChEBI" id="CHEBI:74269"/>
        <dbReference type="EC" id="2.1.1.221"/>
    </reaction>
</comment>
<evidence type="ECO:0000256" key="5">
    <source>
        <dbReference type="ARBA" id="ARBA00022691"/>
    </source>
</evidence>
<dbReference type="InterPro" id="IPR028564">
    <property type="entry name" value="MT_TRM10-typ"/>
</dbReference>
<dbReference type="AlphaFoldDB" id="A0AA43TUW8"/>
<accession>A0AA43TUW8</accession>